<dbReference type="OrthoDB" id="41532at2759"/>
<dbReference type="GO" id="GO:0016747">
    <property type="term" value="F:acyltransferase activity, transferring groups other than amino-acyl groups"/>
    <property type="evidence" value="ECO:0007669"/>
    <property type="project" value="InterPro"/>
</dbReference>
<keyword evidence="4" id="KW-1185">Reference proteome</keyword>
<dbReference type="PANTHER" id="PTHR47542:SF2">
    <property type="entry name" value="ACYL-COA N-ACYLTRANSFERASES (NAT) SUPERFAMILY PROTEIN"/>
    <property type="match status" value="1"/>
</dbReference>
<dbReference type="PANTHER" id="PTHR47542">
    <property type="entry name" value="ACYL-COA N-ACYLTRANSFERASES (NAT) SUPERFAMILY PROTEIN"/>
    <property type="match status" value="1"/>
</dbReference>
<feature type="compositionally biased region" description="Gly residues" evidence="1">
    <location>
        <begin position="176"/>
        <end position="188"/>
    </location>
</feature>
<dbReference type="AlphaFoldDB" id="A0A2J7ZRP3"/>
<comment type="caution">
    <text evidence="3">The sequence shown here is derived from an EMBL/GenBank/DDBJ whole genome shotgun (WGS) entry which is preliminary data.</text>
</comment>
<dbReference type="InterPro" id="IPR016181">
    <property type="entry name" value="Acyl_CoA_acyltransferase"/>
</dbReference>
<dbReference type="Pfam" id="PF00583">
    <property type="entry name" value="Acetyltransf_1"/>
    <property type="match status" value="1"/>
</dbReference>
<reference evidence="3 4" key="1">
    <citation type="journal article" date="2017" name="Mol. Biol. Evol.">
        <title>The 4-celled Tetrabaena socialis nuclear genome reveals the essential components for genetic control of cell number at the origin of multicellularity in the volvocine lineage.</title>
        <authorList>
            <person name="Featherston J."/>
            <person name="Arakaki Y."/>
            <person name="Hanschen E.R."/>
            <person name="Ferris P.J."/>
            <person name="Michod R.E."/>
            <person name="Olson B.J.S.C."/>
            <person name="Nozaki H."/>
            <person name="Durand P.M."/>
        </authorList>
    </citation>
    <scope>NUCLEOTIDE SEQUENCE [LARGE SCALE GENOMIC DNA]</scope>
    <source>
        <strain evidence="3 4">NIES-571</strain>
    </source>
</reference>
<evidence type="ECO:0000256" key="1">
    <source>
        <dbReference type="SAM" id="MobiDB-lite"/>
    </source>
</evidence>
<sequence length="196" mass="20450">MPFVVECMSPVSSTNLAELLALEKLVFRKADSWADGELQRTAARRNCVVVVARQEGGKLCGYVLCTSTGLNLHVSKIAVREDCRRQGIARALMQEVLHTAATQRRSMSSTLHVALDNEAASKLYRCGCGWVGGEDYYTPGRHAYKMICELEPYKAAGAAGGGGGSASAGVSGSAGGVNGSGGCVGGGPARPNGKKR</sequence>
<protein>
    <recommendedName>
        <fullName evidence="2">N-acetyltransferase domain-containing protein</fullName>
    </recommendedName>
</protein>
<accession>A0A2J7ZRP3</accession>
<feature type="region of interest" description="Disordered" evidence="1">
    <location>
        <begin position="176"/>
        <end position="196"/>
    </location>
</feature>
<evidence type="ECO:0000259" key="2">
    <source>
        <dbReference type="PROSITE" id="PS51186"/>
    </source>
</evidence>
<organism evidence="3 4">
    <name type="scientific">Tetrabaena socialis</name>
    <dbReference type="NCBI Taxonomy" id="47790"/>
    <lineage>
        <taxon>Eukaryota</taxon>
        <taxon>Viridiplantae</taxon>
        <taxon>Chlorophyta</taxon>
        <taxon>core chlorophytes</taxon>
        <taxon>Chlorophyceae</taxon>
        <taxon>CS clade</taxon>
        <taxon>Chlamydomonadales</taxon>
        <taxon>Tetrabaenaceae</taxon>
        <taxon>Tetrabaena</taxon>
    </lineage>
</organism>
<dbReference type="SUPFAM" id="SSF55729">
    <property type="entry name" value="Acyl-CoA N-acyltransferases (Nat)"/>
    <property type="match status" value="1"/>
</dbReference>
<dbReference type="PROSITE" id="PS51186">
    <property type="entry name" value="GNAT"/>
    <property type="match status" value="1"/>
</dbReference>
<evidence type="ECO:0000313" key="4">
    <source>
        <dbReference type="Proteomes" id="UP000236333"/>
    </source>
</evidence>
<dbReference type="EMBL" id="PGGS01000572">
    <property type="protein sequence ID" value="PNH02939.1"/>
    <property type="molecule type" value="Genomic_DNA"/>
</dbReference>
<proteinExistence type="predicted"/>
<dbReference type="CDD" id="cd04301">
    <property type="entry name" value="NAT_SF"/>
    <property type="match status" value="1"/>
</dbReference>
<dbReference type="Proteomes" id="UP000236333">
    <property type="component" value="Unassembled WGS sequence"/>
</dbReference>
<feature type="domain" description="N-acetyltransferase" evidence="2">
    <location>
        <begin position="3"/>
        <end position="151"/>
    </location>
</feature>
<dbReference type="InterPro" id="IPR000182">
    <property type="entry name" value="GNAT_dom"/>
</dbReference>
<name>A0A2J7ZRP3_9CHLO</name>
<evidence type="ECO:0000313" key="3">
    <source>
        <dbReference type="EMBL" id="PNH02939.1"/>
    </source>
</evidence>
<gene>
    <name evidence="3" type="ORF">TSOC_011055</name>
</gene>
<dbReference type="Gene3D" id="3.40.630.30">
    <property type="match status" value="1"/>
</dbReference>